<dbReference type="EMBL" id="SRJC01000001">
    <property type="protein sequence ID" value="TGB04855.1"/>
    <property type="molecule type" value="Genomic_DNA"/>
</dbReference>
<dbReference type="GO" id="GO:0019646">
    <property type="term" value="P:aerobic electron transport chain"/>
    <property type="evidence" value="ECO:0007669"/>
    <property type="project" value="TreeGrafter"/>
</dbReference>
<evidence type="ECO:0000313" key="11">
    <source>
        <dbReference type="Proteomes" id="UP000297982"/>
    </source>
</evidence>
<keyword evidence="7 9" id="KW-0560">Oxidoreductase</keyword>
<keyword evidence="11" id="KW-1185">Reference proteome</keyword>
<keyword evidence="4 9" id="KW-1003">Cell membrane</keyword>
<dbReference type="STRING" id="192814.GCA_900166575_01883"/>
<comment type="caution">
    <text evidence="10">The sequence shown here is derived from an EMBL/GenBank/DDBJ whole genome shotgun (WGS) entry which is preliminary data.</text>
</comment>
<keyword evidence="6 9" id="KW-1133">Transmembrane helix</keyword>
<gene>
    <name evidence="10" type="primary">qoxD</name>
    <name evidence="10" type="ORF">E4663_07635</name>
</gene>
<keyword evidence="5 9" id="KW-0812">Transmembrane</keyword>
<dbReference type="InterPro" id="IPR050968">
    <property type="entry name" value="Cytochrome_c_oxidase_bac_sub4"/>
</dbReference>
<dbReference type="PANTHER" id="PTHR36835">
    <property type="entry name" value="CYTOCHROME BO(3) UBIQUINOL OXIDASE SUBUNIT 4"/>
    <property type="match status" value="1"/>
</dbReference>
<dbReference type="InterPro" id="IPR005171">
    <property type="entry name" value="Cyt_c_oxidase_su4_prok"/>
</dbReference>
<accession>A0A4Z0H761</accession>
<dbReference type="PANTHER" id="PTHR36835:SF1">
    <property type="entry name" value="CYTOCHROME BO(3) UBIQUINOL OXIDASE SUBUNIT 4"/>
    <property type="match status" value="1"/>
</dbReference>
<dbReference type="GO" id="GO:0042773">
    <property type="term" value="P:ATP synthesis coupled electron transport"/>
    <property type="evidence" value="ECO:0007669"/>
    <property type="project" value="UniProtKB-UniRule"/>
</dbReference>
<dbReference type="InterPro" id="IPR014250">
    <property type="entry name" value="QoxD"/>
</dbReference>
<dbReference type="GO" id="GO:0005886">
    <property type="term" value="C:plasma membrane"/>
    <property type="evidence" value="ECO:0007669"/>
    <property type="project" value="UniProtKB-SubCell"/>
</dbReference>
<dbReference type="Proteomes" id="UP000297982">
    <property type="component" value="Unassembled WGS sequence"/>
</dbReference>
<dbReference type="OrthoDB" id="2361460at2"/>
<feature type="transmembrane region" description="Helical" evidence="9">
    <location>
        <begin position="80"/>
        <end position="99"/>
    </location>
</feature>
<proteinExistence type="inferred from homology"/>
<evidence type="ECO:0000256" key="6">
    <source>
        <dbReference type="ARBA" id="ARBA00022989"/>
    </source>
</evidence>
<dbReference type="EC" id="1.10.3.-" evidence="9"/>
<dbReference type="GO" id="GO:0015990">
    <property type="term" value="P:electron transport coupled proton transport"/>
    <property type="evidence" value="ECO:0007669"/>
    <property type="project" value="TreeGrafter"/>
</dbReference>
<dbReference type="Pfam" id="PF03626">
    <property type="entry name" value="COX4_pro"/>
    <property type="match status" value="1"/>
</dbReference>
<dbReference type="AlphaFoldDB" id="A0A4Z0H761"/>
<feature type="transmembrane region" description="Helical" evidence="9">
    <location>
        <begin position="12"/>
        <end position="32"/>
    </location>
</feature>
<dbReference type="GO" id="GO:0016682">
    <property type="term" value="F:oxidoreductase activity, acting on diphenols and related substances as donors, oxygen as acceptor"/>
    <property type="evidence" value="ECO:0007669"/>
    <property type="project" value="UniProtKB-UniRule"/>
</dbReference>
<protein>
    <recommendedName>
        <fullName evidence="9">Quinol oxidase subunit 4</fullName>
        <ecNumber evidence="9">1.10.3.-</ecNumber>
    </recommendedName>
</protein>
<evidence type="ECO:0000256" key="8">
    <source>
        <dbReference type="ARBA" id="ARBA00023136"/>
    </source>
</evidence>
<evidence type="ECO:0000256" key="7">
    <source>
        <dbReference type="ARBA" id="ARBA00023002"/>
    </source>
</evidence>
<feature type="transmembrane region" description="Helical" evidence="9">
    <location>
        <begin position="38"/>
        <end position="59"/>
    </location>
</feature>
<evidence type="ECO:0000256" key="9">
    <source>
        <dbReference type="RuleBase" id="RU367153"/>
    </source>
</evidence>
<dbReference type="GO" id="GO:0015078">
    <property type="term" value="F:proton transmembrane transporter activity"/>
    <property type="evidence" value="ECO:0007669"/>
    <property type="project" value="TreeGrafter"/>
</dbReference>
<evidence type="ECO:0000256" key="5">
    <source>
        <dbReference type="ARBA" id="ARBA00022692"/>
    </source>
</evidence>
<reference evidence="10 11" key="1">
    <citation type="journal article" date="2003" name="Int. J. Syst. Evol. Microbiol.">
        <title>Halobacillus salinus sp. nov., isolated from a salt lake on the coast of the East Sea in Korea.</title>
        <authorList>
            <person name="Yoon J.H."/>
            <person name="Kang K.H."/>
            <person name="Park Y.H."/>
        </authorList>
    </citation>
    <scope>NUCLEOTIDE SEQUENCE [LARGE SCALE GENOMIC DNA]</scope>
    <source>
        <strain evidence="10 11">HSL-3</strain>
    </source>
</reference>
<dbReference type="RefSeq" id="WP_079480240.1">
    <property type="nucleotide sequence ID" value="NZ_FVYZ01000004.1"/>
</dbReference>
<evidence type="ECO:0000256" key="2">
    <source>
        <dbReference type="ARBA" id="ARBA00004651"/>
    </source>
</evidence>
<comment type="similarity">
    <text evidence="3 9">Belongs to the cytochrome c oxidase bacterial subunit 4 family.</text>
</comment>
<evidence type="ECO:0000256" key="1">
    <source>
        <dbReference type="ARBA" id="ARBA00000725"/>
    </source>
</evidence>
<keyword evidence="8 9" id="KW-0472">Membrane</keyword>
<comment type="catalytic activity">
    <reaction evidence="1 9">
        <text>2 a quinol + O2 = 2 a quinone + 2 H2O</text>
        <dbReference type="Rhea" id="RHEA:55376"/>
        <dbReference type="ChEBI" id="CHEBI:15377"/>
        <dbReference type="ChEBI" id="CHEBI:15379"/>
        <dbReference type="ChEBI" id="CHEBI:24646"/>
        <dbReference type="ChEBI" id="CHEBI:132124"/>
    </reaction>
</comment>
<evidence type="ECO:0000256" key="3">
    <source>
        <dbReference type="ARBA" id="ARBA00008079"/>
    </source>
</evidence>
<evidence type="ECO:0000313" key="10">
    <source>
        <dbReference type="EMBL" id="TGB04855.1"/>
    </source>
</evidence>
<dbReference type="GO" id="GO:0009319">
    <property type="term" value="C:cytochrome o ubiquinol oxidase complex"/>
    <property type="evidence" value="ECO:0007669"/>
    <property type="project" value="TreeGrafter"/>
</dbReference>
<dbReference type="NCBIfam" id="TIGR02901">
    <property type="entry name" value="QoxD"/>
    <property type="match status" value="1"/>
</dbReference>
<name>A0A4Z0H761_9BACI</name>
<comment type="subcellular location">
    <subcellularLocation>
        <location evidence="2 9">Cell membrane</location>
        <topology evidence="2 9">Multi-pass membrane protein</topology>
    </subcellularLocation>
</comment>
<dbReference type="GO" id="GO:0009486">
    <property type="term" value="F:cytochrome bo3 ubiquinol oxidase activity"/>
    <property type="evidence" value="ECO:0007669"/>
    <property type="project" value="TreeGrafter"/>
</dbReference>
<sequence length="120" mass="13297">MANTKKRIPTQHVIGFLLSLVMTLVAAWAVIGSDLPKMWVIISILILALLQAGVQLFMFMHITEESSDGGHVPWNMMFHGFALAAILVAGSLFTMSFGFDHGDMDMDDGHKQEQHSEHSE</sequence>
<comment type="function">
    <text evidence="9">Catalyzes quinol oxidation with the concomitant reduction of oxygen to water.</text>
</comment>
<organism evidence="10 11">
    <name type="scientific">Halobacillus salinus</name>
    <dbReference type="NCBI Taxonomy" id="192814"/>
    <lineage>
        <taxon>Bacteria</taxon>
        <taxon>Bacillati</taxon>
        <taxon>Bacillota</taxon>
        <taxon>Bacilli</taxon>
        <taxon>Bacillales</taxon>
        <taxon>Bacillaceae</taxon>
        <taxon>Halobacillus</taxon>
    </lineage>
</organism>
<evidence type="ECO:0000256" key="4">
    <source>
        <dbReference type="ARBA" id="ARBA00022475"/>
    </source>
</evidence>